<keyword evidence="2" id="KW-1185">Reference proteome</keyword>
<comment type="caution">
    <text evidence="1">The sequence shown here is derived from an EMBL/GenBank/DDBJ whole genome shotgun (WGS) entry which is preliminary data.</text>
</comment>
<dbReference type="Proteomes" id="UP000483362">
    <property type="component" value="Unassembled WGS sequence"/>
</dbReference>
<evidence type="ECO:0000313" key="1">
    <source>
        <dbReference type="EMBL" id="MSS18777.1"/>
    </source>
</evidence>
<dbReference type="Pfam" id="PF13306">
    <property type="entry name" value="LRR_5"/>
    <property type="match status" value="1"/>
</dbReference>
<dbReference type="Gene3D" id="3.80.10.10">
    <property type="entry name" value="Ribonuclease Inhibitor"/>
    <property type="match status" value="1"/>
</dbReference>
<sequence>MHAYFSYFYDEIDYLYKQQIKMNKILTALVIAATLFVASSCSSENGEDPITPDNHQEQNKPTVKPYVALSQTEATIPFDGGNLNVNMKYNVNFDVSVTYFANSYTHQEWKDNIAVPVKNVTAGTLSYSLNKNDGVGRIVKIDFTYKDSVLNTLYVRQMPNPSALKSKVIVDTSIFDSAGEGFDDVSVLECYLGKDNVDNWKNIKTLQVWGPLRQKDLDFLKKLVGSGDFTDRANMSGAHINLDLSNVKGMEKLPNKEFQGATALDSIALPEGLKEIGASAFNMCESLKHANVPWSVKVIGNYAFSNCTLTDLQTIKGNDLEDIGQYAFATNTILDSFGLPFDPKAFDRYSFILRAKKIYAPWNNDNADASLLPKIDFQKKTYESDTLVVPKGSLNLYKSSETFSKFKNIMEE</sequence>
<dbReference type="InterPro" id="IPR026906">
    <property type="entry name" value="LRR_5"/>
</dbReference>
<dbReference type="EMBL" id="VULT01000037">
    <property type="protein sequence ID" value="MSS18777.1"/>
    <property type="molecule type" value="Genomic_DNA"/>
</dbReference>
<dbReference type="InterPro" id="IPR032675">
    <property type="entry name" value="LRR_dom_sf"/>
</dbReference>
<name>A0A6L5XH10_9BACT</name>
<dbReference type="SUPFAM" id="SSF52058">
    <property type="entry name" value="L domain-like"/>
    <property type="match status" value="1"/>
</dbReference>
<organism evidence="1 2">
    <name type="scientific">Sodaliphilus pleomorphus</name>
    <dbReference type="NCBI Taxonomy" id="2606626"/>
    <lineage>
        <taxon>Bacteria</taxon>
        <taxon>Pseudomonadati</taxon>
        <taxon>Bacteroidota</taxon>
        <taxon>Bacteroidia</taxon>
        <taxon>Bacteroidales</taxon>
        <taxon>Muribaculaceae</taxon>
        <taxon>Sodaliphilus</taxon>
    </lineage>
</organism>
<proteinExistence type="predicted"/>
<reference evidence="1 2" key="1">
    <citation type="submission" date="2019-08" db="EMBL/GenBank/DDBJ databases">
        <title>In-depth cultivation of the pig gut microbiome towards novel bacterial diversity and tailored functional studies.</title>
        <authorList>
            <person name="Wylensek D."/>
            <person name="Hitch T.C.A."/>
            <person name="Clavel T."/>
        </authorList>
    </citation>
    <scope>NUCLEOTIDE SEQUENCE [LARGE SCALE GENOMIC DNA]</scope>
    <source>
        <strain evidence="1 2">Oil-RF-744-WCA-WT-10</strain>
    </source>
</reference>
<dbReference type="AlphaFoldDB" id="A0A6L5XH10"/>
<gene>
    <name evidence="1" type="ORF">FYJ29_13570</name>
</gene>
<evidence type="ECO:0000313" key="2">
    <source>
        <dbReference type="Proteomes" id="UP000483362"/>
    </source>
</evidence>
<accession>A0A6L5XH10</accession>
<protein>
    <submittedName>
        <fullName evidence="1">Leucine-rich repeat domain-containing protein</fullName>
    </submittedName>
</protein>